<dbReference type="InterPro" id="IPR006073">
    <property type="entry name" value="GTP-bd"/>
</dbReference>
<dbReference type="PANTHER" id="PTHR10229:SF0">
    <property type="entry name" value="GTP-BINDING PROTEIN 6-RELATED"/>
    <property type="match status" value="1"/>
</dbReference>
<dbReference type="FunFam" id="3.40.50.11060:FF:000001">
    <property type="entry name" value="GTPase HflX"/>
    <property type="match status" value="1"/>
</dbReference>
<dbReference type="PIRSF" id="PIRSF006809">
    <property type="entry name" value="GTP-binding_hflX_prd"/>
    <property type="match status" value="1"/>
</dbReference>
<keyword evidence="3 6" id="KW-0547">Nucleotide-binding</keyword>
<dbReference type="InterPro" id="IPR025121">
    <property type="entry name" value="GTPase_HflX_N"/>
</dbReference>
<sequence>MELAGKKALLICVETGKGFPCSDSLQELEDLCRTLEINVYDKLIQKRDRPDPVFFVGSGKLQRIAEAVKNGEVNLIIVDDELTPVQHRNLEEHLKCLVMDRTQIILEIFANHATTAEGKLQVELARLAYELPRLRGKGLFLSNPGGGVGTRGPGEKILELDKRKIKDRISHLRRELKKLTLNRANIRKARLESGYPIISIVGYTNAGKSTLLSRLAREESILVSSKLFSTLNPATRRVKMPGGRIFLFSDTVGFIRKLPHTLIEAFRSTLEEVLFADLLVVLVDASDPFYNDKLKATFGVLEEIRASEKPKMVVFNKIDEVPFERLEMLKLEHPSGHFISAKTGQGIPEFLETVEKFVLSNEPCIVVNVDVTMVHELEKLREFITVTPIVESFENSEKLRFKICGPESVLKKMKKYFEGGHEDNGTKGLD</sequence>
<comment type="subcellular location">
    <subcellularLocation>
        <location evidence="6">Cytoplasm</location>
    </subcellularLocation>
    <text evidence="6">May associate with membranes.</text>
</comment>
<dbReference type="Pfam" id="PF01926">
    <property type="entry name" value="MMR_HSR1"/>
    <property type="match status" value="1"/>
</dbReference>
<keyword evidence="4 8" id="KW-0460">Magnesium</keyword>
<evidence type="ECO:0000256" key="6">
    <source>
        <dbReference type="HAMAP-Rule" id="MF_00900"/>
    </source>
</evidence>
<evidence type="ECO:0000256" key="9">
    <source>
        <dbReference type="SAM" id="Coils"/>
    </source>
</evidence>
<protein>
    <recommendedName>
        <fullName evidence="6">GTPase HflX</fullName>
    </recommendedName>
    <alternativeName>
        <fullName evidence="6">GTP-binding protein HflX</fullName>
    </alternativeName>
</protein>
<dbReference type="InterPro" id="IPR030394">
    <property type="entry name" value="G_HFLX_dom"/>
</dbReference>
<dbReference type="EMBL" id="DSZY01000020">
    <property type="protein sequence ID" value="HGU40406.1"/>
    <property type="molecule type" value="Genomic_DNA"/>
</dbReference>
<evidence type="ECO:0000256" key="2">
    <source>
        <dbReference type="ARBA" id="ARBA00022723"/>
    </source>
</evidence>
<dbReference type="Gene3D" id="6.10.250.2860">
    <property type="match status" value="1"/>
</dbReference>
<dbReference type="InterPro" id="IPR032305">
    <property type="entry name" value="GTP-bd_M"/>
</dbReference>
<reference evidence="11" key="1">
    <citation type="journal article" date="2020" name="mSystems">
        <title>Genome- and Community-Level Interaction Insights into Carbon Utilization and Element Cycling Functions of Hydrothermarchaeota in Hydrothermal Sediment.</title>
        <authorList>
            <person name="Zhou Z."/>
            <person name="Liu Y."/>
            <person name="Xu W."/>
            <person name="Pan J."/>
            <person name="Luo Z.H."/>
            <person name="Li M."/>
        </authorList>
    </citation>
    <scope>NUCLEOTIDE SEQUENCE [LARGE SCALE GENOMIC DNA]</scope>
    <source>
        <strain evidence="11">SpSt-609</strain>
    </source>
</reference>
<evidence type="ECO:0000256" key="1">
    <source>
        <dbReference type="ARBA" id="ARBA00022490"/>
    </source>
</evidence>
<feature type="binding site" evidence="8">
    <location>
        <position position="209"/>
    </location>
    <ligand>
        <name>Mg(2+)</name>
        <dbReference type="ChEBI" id="CHEBI:18420"/>
    </ligand>
</feature>
<dbReference type="Pfam" id="PF16360">
    <property type="entry name" value="GTP-bdg_M"/>
    <property type="match status" value="1"/>
</dbReference>
<proteinExistence type="inferred from homology"/>
<dbReference type="NCBIfam" id="TIGR03156">
    <property type="entry name" value="GTP_HflX"/>
    <property type="match status" value="1"/>
</dbReference>
<evidence type="ECO:0000256" key="3">
    <source>
        <dbReference type="ARBA" id="ARBA00022741"/>
    </source>
</evidence>
<dbReference type="GO" id="GO:0003924">
    <property type="term" value="F:GTPase activity"/>
    <property type="evidence" value="ECO:0007669"/>
    <property type="project" value="UniProtKB-UniRule"/>
</dbReference>
<keyword evidence="1 6" id="KW-0963">Cytoplasm</keyword>
<gene>
    <name evidence="6 11" type="primary">hflX</name>
    <name evidence="11" type="ORF">ENT77_04320</name>
</gene>
<dbReference type="Pfam" id="PF13167">
    <property type="entry name" value="GTP-bdg_N"/>
    <property type="match status" value="1"/>
</dbReference>
<feature type="binding site" evidence="8">
    <location>
        <position position="230"/>
    </location>
    <ligand>
        <name>Mg(2+)</name>
        <dbReference type="ChEBI" id="CHEBI:18420"/>
    </ligand>
</feature>
<dbReference type="InterPro" id="IPR016496">
    <property type="entry name" value="GTPase_HflX"/>
</dbReference>
<keyword evidence="9" id="KW-0175">Coiled coil</keyword>
<evidence type="ECO:0000256" key="5">
    <source>
        <dbReference type="ARBA" id="ARBA00023134"/>
    </source>
</evidence>
<name>A0A7C4VUE9_9BACT</name>
<evidence type="ECO:0000313" key="11">
    <source>
        <dbReference type="EMBL" id="HGU40406.1"/>
    </source>
</evidence>
<dbReference type="GO" id="GO:0005737">
    <property type="term" value="C:cytoplasm"/>
    <property type="evidence" value="ECO:0007669"/>
    <property type="project" value="UniProtKB-SubCell"/>
</dbReference>
<evidence type="ECO:0000256" key="8">
    <source>
        <dbReference type="PIRSR" id="PIRSR006809-2"/>
    </source>
</evidence>
<feature type="binding site" evidence="7">
    <location>
        <begin position="316"/>
        <end position="319"/>
    </location>
    <ligand>
        <name>GTP</name>
        <dbReference type="ChEBI" id="CHEBI:37565"/>
    </ligand>
</feature>
<dbReference type="PROSITE" id="PS51705">
    <property type="entry name" value="G_HFLX"/>
    <property type="match status" value="1"/>
</dbReference>
<keyword evidence="2 8" id="KW-0479">Metal-binding</keyword>
<dbReference type="InterPro" id="IPR042108">
    <property type="entry name" value="GTPase_HflX_N_sf"/>
</dbReference>
<feature type="coiled-coil region" evidence="9">
    <location>
        <begin position="155"/>
        <end position="189"/>
    </location>
</feature>
<comment type="function">
    <text evidence="6">GTPase that associates with the 50S ribosomal subunit and may have a role during protein synthesis or ribosome biogenesis.</text>
</comment>
<evidence type="ECO:0000256" key="7">
    <source>
        <dbReference type="PIRSR" id="PIRSR006809-1"/>
    </source>
</evidence>
<dbReference type="HAMAP" id="MF_00900">
    <property type="entry name" value="GTPase_HflX"/>
    <property type="match status" value="1"/>
</dbReference>
<dbReference type="CDD" id="cd01878">
    <property type="entry name" value="HflX"/>
    <property type="match status" value="1"/>
</dbReference>
<evidence type="ECO:0000256" key="4">
    <source>
        <dbReference type="ARBA" id="ARBA00022842"/>
    </source>
</evidence>
<feature type="binding site" evidence="7">
    <location>
        <begin position="250"/>
        <end position="253"/>
    </location>
    <ligand>
        <name>GTP</name>
        <dbReference type="ChEBI" id="CHEBI:37565"/>
    </ligand>
</feature>
<accession>A0A7C4VUE9</accession>
<dbReference type="PANTHER" id="PTHR10229">
    <property type="entry name" value="GTP-BINDING PROTEIN HFLX"/>
    <property type="match status" value="1"/>
</dbReference>
<dbReference type="AlphaFoldDB" id="A0A7C4VUE9"/>
<dbReference type="GO" id="GO:0005525">
    <property type="term" value="F:GTP binding"/>
    <property type="evidence" value="ECO:0007669"/>
    <property type="project" value="UniProtKB-UniRule"/>
</dbReference>
<dbReference type="Gene3D" id="3.40.50.11060">
    <property type="entry name" value="GTPase HflX, N-terminal domain"/>
    <property type="match status" value="1"/>
</dbReference>
<evidence type="ECO:0000259" key="10">
    <source>
        <dbReference type="PROSITE" id="PS51705"/>
    </source>
</evidence>
<feature type="binding site" evidence="7">
    <location>
        <begin position="202"/>
        <end position="209"/>
    </location>
    <ligand>
        <name>GTP</name>
        <dbReference type="ChEBI" id="CHEBI:37565"/>
    </ligand>
</feature>
<dbReference type="InterPro" id="IPR027417">
    <property type="entry name" value="P-loop_NTPase"/>
</dbReference>
<comment type="subunit">
    <text evidence="6">Monomer. Associates with the 50S ribosomal subunit.</text>
</comment>
<comment type="cofactor">
    <cofactor evidence="8">
        <name>Mg(2+)</name>
        <dbReference type="ChEBI" id="CHEBI:18420"/>
    </cofactor>
</comment>
<dbReference type="Gene3D" id="3.40.50.300">
    <property type="entry name" value="P-loop containing nucleotide triphosphate hydrolases"/>
    <property type="match status" value="1"/>
</dbReference>
<feature type="domain" description="Hflx-type G" evidence="10">
    <location>
        <begin position="196"/>
        <end position="362"/>
    </location>
</feature>
<feature type="binding site" evidence="7">
    <location>
        <begin position="340"/>
        <end position="342"/>
    </location>
    <ligand>
        <name>GTP</name>
        <dbReference type="ChEBI" id="CHEBI:37565"/>
    </ligand>
</feature>
<keyword evidence="5 6" id="KW-0342">GTP-binding</keyword>
<comment type="caution">
    <text evidence="11">The sequence shown here is derived from an EMBL/GenBank/DDBJ whole genome shotgun (WGS) entry which is preliminary data.</text>
</comment>
<comment type="similarity">
    <text evidence="6">Belongs to the TRAFAC class OBG-HflX-like GTPase superfamily. HflX GTPase family.</text>
</comment>
<dbReference type="GO" id="GO:0046872">
    <property type="term" value="F:metal ion binding"/>
    <property type="evidence" value="ECO:0007669"/>
    <property type="project" value="UniProtKB-KW"/>
</dbReference>
<dbReference type="SUPFAM" id="SSF52540">
    <property type="entry name" value="P-loop containing nucleoside triphosphate hydrolases"/>
    <property type="match status" value="1"/>
</dbReference>
<dbReference type="GO" id="GO:0043022">
    <property type="term" value="F:ribosome binding"/>
    <property type="evidence" value="ECO:0007669"/>
    <property type="project" value="TreeGrafter"/>
</dbReference>
<organism evidence="11">
    <name type="scientific">Fervidobacterium thailandense</name>
    <dbReference type="NCBI Taxonomy" id="1008305"/>
    <lineage>
        <taxon>Bacteria</taxon>
        <taxon>Thermotogati</taxon>
        <taxon>Thermotogota</taxon>
        <taxon>Thermotogae</taxon>
        <taxon>Thermotogales</taxon>
        <taxon>Fervidobacteriaceae</taxon>
        <taxon>Fervidobacterium</taxon>
    </lineage>
</organism>